<gene>
    <name evidence="2" type="ORF">Q9L42_000715</name>
</gene>
<dbReference type="InterPro" id="IPR029063">
    <property type="entry name" value="SAM-dependent_MTases_sf"/>
</dbReference>
<keyword evidence="3" id="KW-1185">Reference proteome</keyword>
<keyword evidence="2" id="KW-0808">Transferase</keyword>
<dbReference type="Gene3D" id="3.40.50.150">
    <property type="entry name" value="Vaccinia Virus protein VP39"/>
    <property type="match status" value="1"/>
</dbReference>
<evidence type="ECO:0000259" key="1">
    <source>
        <dbReference type="Pfam" id="PF05050"/>
    </source>
</evidence>
<dbReference type="InterPro" id="IPR006342">
    <property type="entry name" value="FkbM_mtfrase"/>
</dbReference>
<feature type="domain" description="Methyltransferase FkbM" evidence="1">
    <location>
        <begin position="229"/>
        <end position="344"/>
    </location>
</feature>
<dbReference type="Pfam" id="PF05050">
    <property type="entry name" value="Methyltransf_21"/>
    <property type="match status" value="1"/>
</dbReference>
<dbReference type="GO" id="GO:0032259">
    <property type="term" value="P:methylation"/>
    <property type="evidence" value="ECO:0007669"/>
    <property type="project" value="UniProtKB-KW"/>
</dbReference>
<dbReference type="Proteomes" id="UP001225378">
    <property type="component" value="Chromosome"/>
</dbReference>
<dbReference type="AlphaFoldDB" id="A0AAU7NUQ4"/>
<name>A0AAU7NUQ4_9GAMM</name>
<dbReference type="KEGG" id="mech:Q9L42_000715"/>
<evidence type="ECO:0000313" key="3">
    <source>
        <dbReference type="Proteomes" id="UP001225378"/>
    </source>
</evidence>
<evidence type="ECO:0000313" key="2">
    <source>
        <dbReference type="EMBL" id="XBS20684.1"/>
    </source>
</evidence>
<dbReference type="GO" id="GO:0008168">
    <property type="term" value="F:methyltransferase activity"/>
    <property type="evidence" value="ECO:0007669"/>
    <property type="project" value="UniProtKB-KW"/>
</dbReference>
<sequence>MNELPVPDLKQSLQMLADLKSRGRNTNLRPCPVDRPLVLYGAGNLGQLAADLFARLDIDVVYAVDRQPPSDPINGRIPIVEPDSAPLADRRDFMIAVCIVTAPYEPVRDFLESMGWRHIYPVYDLLQAYADRLPMRNGWFAGVLTDDDWRNIECVLRGWRDDCSRAAYLQFLAWRLVRAEWRFSGAPVSIGDRYFIEPVTSLLTDHECFLDAGAWHGVVSQRFVDETGGSFSRIAAVEADPRNAERLCEWKSKLPETLAKRIDILQTALAEKNAGQPFAEGFDMASRLQSGAPHIVRTYTLDELDIPVTFAKFHLEGGELNALEGGARTLQRYRPIIAVTVYHNSDGLWRIPLWFWHCLPEYRLLFRMHGWCGTGAVLYALPNERVGGKPPTVYPAKAS</sequence>
<reference evidence="2 3" key="1">
    <citation type="journal article" date="2024" name="Microbiology">
        <title>Methylomarinum rosea sp. nov., a novel halophilic methanotrophic bacterium from the hypersaline Lake Elton.</title>
        <authorList>
            <person name="Suleimanov R.Z."/>
            <person name="Oshkin I.Y."/>
            <person name="Danilova O.V."/>
            <person name="Suzina N.E."/>
            <person name="Dedysh S.N."/>
        </authorList>
    </citation>
    <scope>NUCLEOTIDE SEQUENCE [LARGE SCALE GENOMIC DNA]</scope>
    <source>
        <strain evidence="2 3">Ch1-1</strain>
    </source>
</reference>
<dbReference type="RefSeq" id="WP_305906544.1">
    <property type="nucleotide sequence ID" value="NZ_CP157743.1"/>
</dbReference>
<keyword evidence="2" id="KW-0489">Methyltransferase</keyword>
<dbReference type="EMBL" id="CP157743">
    <property type="protein sequence ID" value="XBS20684.1"/>
    <property type="molecule type" value="Genomic_DNA"/>
</dbReference>
<proteinExistence type="predicted"/>
<dbReference type="SUPFAM" id="SSF53335">
    <property type="entry name" value="S-adenosyl-L-methionine-dependent methyltransferases"/>
    <property type="match status" value="1"/>
</dbReference>
<protein>
    <submittedName>
        <fullName evidence="2">FkbM family methyltransferase</fullName>
    </submittedName>
</protein>
<organism evidence="2 3">
    <name type="scientific">Methylomarinum roseum</name>
    <dbReference type="NCBI Taxonomy" id="3067653"/>
    <lineage>
        <taxon>Bacteria</taxon>
        <taxon>Pseudomonadati</taxon>
        <taxon>Pseudomonadota</taxon>
        <taxon>Gammaproteobacteria</taxon>
        <taxon>Methylococcales</taxon>
        <taxon>Methylococcaceae</taxon>
        <taxon>Methylomarinum</taxon>
    </lineage>
</organism>
<accession>A0AAU7NUQ4</accession>